<reference evidence="1" key="2">
    <citation type="journal article" date="2021" name="PeerJ">
        <title>Extensive microbial diversity within the chicken gut microbiome revealed by metagenomics and culture.</title>
        <authorList>
            <person name="Gilroy R."/>
            <person name="Ravi A."/>
            <person name="Getino M."/>
            <person name="Pursley I."/>
            <person name="Horton D.L."/>
            <person name="Alikhan N.F."/>
            <person name="Baker D."/>
            <person name="Gharbi K."/>
            <person name="Hall N."/>
            <person name="Watson M."/>
            <person name="Adriaenssens E.M."/>
            <person name="Foster-Nyarko E."/>
            <person name="Jarju S."/>
            <person name="Secka A."/>
            <person name="Antonio M."/>
            <person name="Oren A."/>
            <person name="Chaudhuri R.R."/>
            <person name="La Ragione R."/>
            <person name="Hildebrand F."/>
            <person name="Pallen M.J."/>
        </authorList>
    </citation>
    <scope>NUCLEOTIDE SEQUENCE</scope>
    <source>
        <strain evidence="1">C6-149</strain>
    </source>
</reference>
<name>A0A9D9E5I8_9LACO</name>
<dbReference type="AlphaFoldDB" id="A0A9D9E5I8"/>
<sequence>MKKYQFTFYEKGCKKIFKTYKHQEKTIKDNIIQQVSNLVNNDFNRIKPASKRRINNFPLYECRVNLPKIPDIRNAFFINQDKINVIYITNNITKADFTAEIEKFIDTHSNIKF</sequence>
<organism evidence="1 2">
    <name type="scientific">Candidatus Gallilactobacillus intestinavium</name>
    <dbReference type="NCBI Taxonomy" id="2840838"/>
    <lineage>
        <taxon>Bacteria</taxon>
        <taxon>Bacillati</taxon>
        <taxon>Bacillota</taxon>
        <taxon>Bacilli</taxon>
        <taxon>Lactobacillales</taxon>
        <taxon>Lactobacillaceae</taxon>
        <taxon>Lactobacillaceae incertae sedis</taxon>
        <taxon>Candidatus Gallilactobacillus</taxon>
    </lineage>
</organism>
<reference evidence="1" key="1">
    <citation type="submission" date="2020-10" db="EMBL/GenBank/DDBJ databases">
        <authorList>
            <person name="Gilroy R."/>
        </authorList>
    </citation>
    <scope>NUCLEOTIDE SEQUENCE</scope>
    <source>
        <strain evidence="1">C6-149</strain>
    </source>
</reference>
<evidence type="ECO:0000313" key="1">
    <source>
        <dbReference type="EMBL" id="MBO8441792.1"/>
    </source>
</evidence>
<proteinExistence type="predicted"/>
<gene>
    <name evidence="1" type="ORF">IAA89_05120</name>
</gene>
<evidence type="ECO:0000313" key="2">
    <source>
        <dbReference type="Proteomes" id="UP000823614"/>
    </source>
</evidence>
<dbReference type="Proteomes" id="UP000823614">
    <property type="component" value="Unassembled WGS sequence"/>
</dbReference>
<comment type="caution">
    <text evidence="1">The sequence shown here is derived from an EMBL/GenBank/DDBJ whole genome shotgun (WGS) entry which is preliminary data.</text>
</comment>
<dbReference type="EMBL" id="JADIMP010000085">
    <property type="protein sequence ID" value="MBO8441792.1"/>
    <property type="molecule type" value="Genomic_DNA"/>
</dbReference>
<accession>A0A9D9E5I8</accession>
<protein>
    <submittedName>
        <fullName evidence="1">Uncharacterized protein</fullName>
    </submittedName>
</protein>